<feature type="non-terminal residue" evidence="1">
    <location>
        <position position="1"/>
    </location>
</feature>
<proteinExistence type="predicted"/>
<sequence>DISAFAATKKKYKPVSQKVRPVYTELPQKFRIIRNITGDPLADLPTLNPNPPEFKPTGRYTEERMKPFDAAHPTGFLWPEERKLLHHSMTLHQDGFAWNDTERGHFREDFFPPVEIPVIPHK</sequence>
<dbReference type="OrthoDB" id="2941157at2759"/>
<keyword evidence="2" id="KW-1185">Reference proteome</keyword>
<evidence type="ECO:0000313" key="2">
    <source>
        <dbReference type="Proteomes" id="UP000027222"/>
    </source>
</evidence>
<gene>
    <name evidence="1" type="ORF">GALMADRAFT_36968</name>
</gene>
<name>A0A067TFJ3_GALM3</name>
<dbReference type="HOGENOM" id="CLU_092523_0_1_1"/>
<dbReference type="EMBL" id="KL142371">
    <property type="protein sequence ID" value="KDR81132.1"/>
    <property type="molecule type" value="Genomic_DNA"/>
</dbReference>
<organism evidence="1 2">
    <name type="scientific">Galerina marginata (strain CBS 339.88)</name>
    <dbReference type="NCBI Taxonomy" id="685588"/>
    <lineage>
        <taxon>Eukaryota</taxon>
        <taxon>Fungi</taxon>
        <taxon>Dikarya</taxon>
        <taxon>Basidiomycota</taxon>
        <taxon>Agaricomycotina</taxon>
        <taxon>Agaricomycetes</taxon>
        <taxon>Agaricomycetidae</taxon>
        <taxon>Agaricales</taxon>
        <taxon>Agaricineae</taxon>
        <taxon>Strophariaceae</taxon>
        <taxon>Galerina</taxon>
    </lineage>
</organism>
<dbReference type="Proteomes" id="UP000027222">
    <property type="component" value="Unassembled WGS sequence"/>
</dbReference>
<feature type="non-terminal residue" evidence="1">
    <location>
        <position position="122"/>
    </location>
</feature>
<reference evidence="2" key="1">
    <citation type="journal article" date="2014" name="Proc. Natl. Acad. Sci. U.S.A.">
        <title>Extensive sampling of basidiomycete genomes demonstrates inadequacy of the white-rot/brown-rot paradigm for wood decay fungi.</title>
        <authorList>
            <person name="Riley R."/>
            <person name="Salamov A.A."/>
            <person name="Brown D.W."/>
            <person name="Nagy L.G."/>
            <person name="Floudas D."/>
            <person name="Held B.W."/>
            <person name="Levasseur A."/>
            <person name="Lombard V."/>
            <person name="Morin E."/>
            <person name="Otillar R."/>
            <person name="Lindquist E.A."/>
            <person name="Sun H."/>
            <person name="LaButti K.M."/>
            <person name="Schmutz J."/>
            <person name="Jabbour D."/>
            <person name="Luo H."/>
            <person name="Baker S.E."/>
            <person name="Pisabarro A.G."/>
            <person name="Walton J.D."/>
            <person name="Blanchette R.A."/>
            <person name="Henrissat B."/>
            <person name="Martin F."/>
            <person name="Cullen D."/>
            <person name="Hibbett D.S."/>
            <person name="Grigoriev I.V."/>
        </authorList>
    </citation>
    <scope>NUCLEOTIDE SEQUENCE [LARGE SCALE GENOMIC DNA]</scope>
    <source>
        <strain evidence="2">CBS 339.88</strain>
    </source>
</reference>
<evidence type="ECO:0000313" key="1">
    <source>
        <dbReference type="EMBL" id="KDR81132.1"/>
    </source>
</evidence>
<protein>
    <submittedName>
        <fullName evidence="1">Uncharacterized protein</fullName>
    </submittedName>
</protein>
<accession>A0A067TFJ3</accession>
<dbReference type="AlphaFoldDB" id="A0A067TFJ3"/>